<proteinExistence type="inferred from homology"/>
<name>A0ABM8ZNX8_9VIBR</name>
<dbReference type="Gene3D" id="2.40.50.100">
    <property type="match status" value="1"/>
</dbReference>
<accession>A0ABM8ZNX8</accession>
<comment type="caution">
    <text evidence="2">The sequence shown here is derived from an EMBL/GenBank/DDBJ whole genome shotgun (WGS) entry which is preliminary data.</text>
</comment>
<dbReference type="EMBL" id="CAKLCM010000003">
    <property type="protein sequence ID" value="CAH0530379.1"/>
    <property type="molecule type" value="Genomic_DNA"/>
</dbReference>
<dbReference type="Gene3D" id="1.10.287.470">
    <property type="entry name" value="Helix hairpin bin"/>
    <property type="match status" value="1"/>
</dbReference>
<organism evidence="2 3">
    <name type="scientific">Vibrio hippocampi</name>
    <dbReference type="NCBI Taxonomy" id="654686"/>
    <lineage>
        <taxon>Bacteria</taxon>
        <taxon>Pseudomonadati</taxon>
        <taxon>Pseudomonadota</taxon>
        <taxon>Gammaproteobacteria</taxon>
        <taxon>Vibrionales</taxon>
        <taxon>Vibrionaceae</taxon>
        <taxon>Vibrio</taxon>
    </lineage>
</organism>
<gene>
    <name evidence="2" type="primary">bepF_3</name>
    <name evidence="2" type="ORF">VHP8226_04022</name>
</gene>
<dbReference type="SUPFAM" id="SSF111369">
    <property type="entry name" value="HlyD-like secretion proteins"/>
    <property type="match status" value="1"/>
</dbReference>
<keyword evidence="3" id="KW-1185">Reference proteome</keyword>
<evidence type="ECO:0000313" key="3">
    <source>
        <dbReference type="Proteomes" id="UP000838160"/>
    </source>
</evidence>
<dbReference type="InterPro" id="IPR006143">
    <property type="entry name" value="RND_pump_MFP"/>
</dbReference>
<dbReference type="NCBIfam" id="TIGR01730">
    <property type="entry name" value="RND_mfp"/>
    <property type="match status" value="1"/>
</dbReference>
<dbReference type="Proteomes" id="UP000838160">
    <property type="component" value="Unassembled WGS sequence"/>
</dbReference>
<evidence type="ECO:0000313" key="2">
    <source>
        <dbReference type="EMBL" id="CAH0530379.1"/>
    </source>
</evidence>
<dbReference type="PROSITE" id="PS51257">
    <property type="entry name" value="PROKAR_LIPOPROTEIN"/>
    <property type="match status" value="1"/>
</dbReference>
<dbReference type="Gene3D" id="2.40.30.170">
    <property type="match status" value="1"/>
</dbReference>
<dbReference type="PANTHER" id="PTHR30469">
    <property type="entry name" value="MULTIDRUG RESISTANCE PROTEIN MDTA"/>
    <property type="match status" value="1"/>
</dbReference>
<evidence type="ECO:0000256" key="1">
    <source>
        <dbReference type="ARBA" id="ARBA00009477"/>
    </source>
</evidence>
<dbReference type="PANTHER" id="PTHR30469:SF20">
    <property type="entry name" value="EFFLUX RND TRANSPORTER PERIPLASMIC ADAPTOR SUBUNIT"/>
    <property type="match status" value="1"/>
</dbReference>
<sequence length="351" mass="39125">MKKSLLTLSMTAMLLQGCFSETTMRELPPFQVEALQVQPPIESQYREFRGQVVTAEQTELSFRIQGEISHLVVKPGQSVNKGQVVAKLVDEKLQQQYADAQAQYELATKQLRRGTELYKREMVSSSELDELTSSKELASAQLRNISHQIEYASLRAPFDGVIGDVQKERFENVSPGEPVVSIYQDDKVYVQISLSDHILASLTPSNRESSYLPKAYFSGVEQPFVMRYLEHSSEPDSQSQTYELWLEMPQPDRKILPGTSVSIKVDMVAAGLSTLQGYQLPMTALQAGSKAGEFYIWKHQDGMAKKVMVHVDQVNSNGVIVDAGVAQGDVLIHSNLRKLRDGQAVALKGNN</sequence>
<comment type="similarity">
    <text evidence="1">Belongs to the membrane fusion protein (MFP) (TC 8.A.1) family.</text>
</comment>
<dbReference type="RefSeq" id="WP_237486929.1">
    <property type="nucleotide sequence ID" value="NZ_CAKLCM010000003.1"/>
</dbReference>
<protein>
    <submittedName>
        <fullName evidence="2">Efflux pump periplasmic linker BepF</fullName>
    </submittedName>
</protein>
<dbReference type="Gene3D" id="2.40.420.20">
    <property type="match status" value="1"/>
</dbReference>
<reference evidence="2" key="1">
    <citation type="submission" date="2021-12" db="EMBL/GenBank/DDBJ databases">
        <authorList>
            <person name="Rodrigo-Torres L."/>
            <person name="Arahal R. D."/>
            <person name="Lucena T."/>
        </authorList>
    </citation>
    <scope>NUCLEOTIDE SEQUENCE</scope>
    <source>
        <strain evidence="2">CECT 8226</strain>
    </source>
</reference>